<reference evidence="2" key="1">
    <citation type="submission" date="2022-04" db="EMBL/GenBank/DDBJ databases">
        <title>Carnegiea gigantea Genome sequencing and assembly v2.</title>
        <authorList>
            <person name="Copetti D."/>
            <person name="Sanderson M.J."/>
            <person name="Burquez A."/>
            <person name="Wojciechowski M.F."/>
        </authorList>
    </citation>
    <scope>NUCLEOTIDE SEQUENCE</scope>
    <source>
        <strain evidence="2">SGP5-SGP5p</strain>
        <tissue evidence="2">Aerial part</tissue>
    </source>
</reference>
<dbReference type="OrthoDB" id="1743559at2759"/>
<sequence>MEDLDLEWSKFKLTTEEEEVVDFEEEIRDEKKEEIDLSLVEKFFMQNNINTKVMKTVMGNARRPVKGLVARELNKNLSVFQFFSPKDRDMVVEEGPWAFEGSTLLVKRWKGTEQLSKLISGKNGHEAKMVVDEPEVAVIGNEFLKRKIDHVLEPKGREKLRAVESLVVDNPTFDACMAEAAQQPRPLQ</sequence>
<accession>A0A9Q1JYF1</accession>
<dbReference type="EMBL" id="JAKOGI010000543">
    <property type="protein sequence ID" value="KAJ8433403.1"/>
    <property type="molecule type" value="Genomic_DNA"/>
</dbReference>
<proteinExistence type="predicted"/>
<dbReference type="Pfam" id="PF14111">
    <property type="entry name" value="DUF4283"/>
    <property type="match status" value="1"/>
</dbReference>
<gene>
    <name evidence="2" type="ORF">Cgig2_029590</name>
</gene>
<organism evidence="2 3">
    <name type="scientific">Carnegiea gigantea</name>
    <dbReference type="NCBI Taxonomy" id="171969"/>
    <lineage>
        <taxon>Eukaryota</taxon>
        <taxon>Viridiplantae</taxon>
        <taxon>Streptophyta</taxon>
        <taxon>Embryophyta</taxon>
        <taxon>Tracheophyta</taxon>
        <taxon>Spermatophyta</taxon>
        <taxon>Magnoliopsida</taxon>
        <taxon>eudicotyledons</taxon>
        <taxon>Gunneridae</taxon>
        <taxon>Pentapetalae</taxon>
        <taxon>Caryophyllales</taxon>
        <taxon>Cactineae</taxon>
        <taxon>Cactaceae</taxon>
        <taxon>Cactoideae</taxon>
        <taxon>Echinocereeae</taxon>
        <taxon>Carnegiea</taxon>
    </lineage>
</organism>
<dbReference type="InterPro" id="IPR025558">
    <property type="entry name" value="DUF4283"/>
</dbReference>
<evidence type="ECO:0000313" key="2">
    <source>
        <dbReference type="EMBL" id="KAJ8433403.1"/>
    </source>
</evidence>
<comment type="caution">
    <text evidence="2">The sequence shown here is derived from an EMBL/GenBank/DDBJ whole genome shotgun (WGS) entry which is preliminary data.</text>
</comment>
<protein>
    <recommendedName>
        <fullName evidence="1">DUF4283 domain-containing protein</fullName>
    </recommendedName>
</protein>
<evidence type="ECO:0000259" key="1">
    <source>
        <dbReference type="Pfam" id="PF14111"/>
    </source>
</evidence>
<dbReference type="AlphaFoldDB" id="A0A9Q1JYF1"/>
<dbReference type="Proteomes" id="UP001153076">
    <property type="component" value="Unassembled WGS sequence"/>
</dbReference>
<keyword evidence="3" id="KW-1185">Reference proteome</keyword>
<name>A0A9Q1JYF1_9CARY</name>
<evidence type="ECO:0000313" key="3">
    <source>
        <dbReference type="Proteomes" id="UP001153076"/>
    </source>
</evidence>
<feature type="domain" description="DUF4283" evidence="1">
    <location>
        <begin position="32"/>
        <end position="115"/>
    </location>
</feature>